<dbReference type="SFLD" id="SFLDG01138">
    <property type="entry name" value="C1.6.2:_Deoxy-d-mannose-octulo"/>
    <property type="match status" value="1"/>
</dbReference>
<comment type="cofactor">
    <cofactor evidence="2 12">
        <name>Mg(2+)</name>
        <dbReference type="ChEBI" id="CHEBI:18420"/>
    </cofactor>
</comment>
<comment type="subunit">
    <text evidence="4">Homotetramer.</text>
</comment>
<dbReference type="STRING" id="39029.BSR42_04335"/>
<evidence type="ECO:0000256" key="6">
    <source>
        <dbReference type="ARBA" id="ARBA00020092"/>
    </source>
</evidence>
<dbReference type="EC" id="3.1.3.45" evidence="5"/>
<dbReference type="Proteomes" id="UP000036503">
    <property type="component" value="Unassembled WGS sequence"/>
</dbReference>
<keyword evidence="7 12" id="KW-0479">Metal-binding</keyword>
<evidence type="ECO:0000256" key="1">
    <source>
        <dbReference type="ARBA" id="ARBA00000898"/>
    </source>
</evidence>
<keyword evidence="8 13" id="KW-0378">Hydrolase</keyword>
<dbReference type="PIRSF" id="PIRSF006118">
    <property type="entry name" value="KDO8-P_Ptase"/>
    <property type="match status" value="1"/>
</dbReference>
<dbReference type="PANTHER" id="PTHR21485:SF6">
    <property type="entry name" value="N-ACYLNEURAMINATE CYTIDYLYLTRANSFERASE-RELATED"/>
    <property type="match status" value="1"/>
</dbReference>
<accession>A0A0J6WYS5</accession>
<dbReference type="FunFam" id="3.40.50.1000:FF:000029">
    <property type="entry name" value="3-deoxy-D-manno-octulosonate 8-phosphate phosphatase KdsC"/>
    <property type="match status" value="1"/>
</dbReference>
<dbReference type="Gene3D" id="3.40.50.1000">
    <property type="entry name" value="HAD superfamily/HAD-like"/>
    <property type="match status" value="1"/>
</dbReference>
<feature type="binding site" evidence="12">
    <location>
        <position position="15"/>
    </location>
    <ligand>
        <name>substrate</name>
    </ligand>
</feature>
<dbReference type="NCBIfam" id="TIGR01670">
    <property type="entry name" value="KdsC-phosphatas"/>
    <property type="match status" value="1"/>
</dbReference>
<dbReference type="InterPro" id="IPR036412">
    <property type="entry name" value="HAD-like_sf"/>
</dbReference>
<feature type="binding site" evidence="12">
    <location>
        <position position="106"/>
    </location>
    <ligand>
        <name>Mg(2+)</name>
        <dbReference type="ChEBI" id="CHEBI:18420"/>
    </ligand>
</feature>
<protein>
    <recommendedName>
        <fullName evidence="6">3-deoxy-D-manno-octulosonate 8-phosphate phosphatase KdsC</fullName>
        <ecNumber evidence="5">3.1.3.45</ecNumber>
    </recommendedName>
    <alternativeName>
        <fullName evidence="11">KDO 8-P phosphatase</fullName>
    </alternativeName>
</protein>
<name>A0A0J6WYS5_9FIRM</name>
<evidence type="ECO:0000256" key="8">
    <source>
        <dbReference type="ARBA" id="ARBA00022801"/>
    </source>
</evidence>
<dbReference type="AlphaFoldDB" id="A0A0J6WYS5"/>
<keyword evidence="10" id="KW-0448">Lipopolysaccharide biosynthesis</keyword>
<dbReference type="EMBL" id="LEKT01000011">
    <property type="protein sequence ID" value="KMO86997.1"/>
    <property type="molecule type" value="Genomic_DNA"/>
</dbReference>
<evidence type="ECO:0000256" key="12">
    <source>
        <dbReference type="PIRSR" id="PIRSR006118-2"/>
    </source>
</evidence>
<evidence type="ECO:0000256" key="9">
    <source>
        <dbReference type="ARBA" id="ARBA00022842"/>
    </source>
</evidence>
<proteinExistence type="inferred from homology"/>
<comment type="caution">
    <text evidence="13">The sequence shown here is derived from an EMBL/GenBank/DDBJ whole genome shotgun (WGS) entry which is preliminary data.</text>
</comment>
<dbReference type="SFLD" id="SFLDS00003">
    <property type="entry name" value="Haloacid_Dehalogenase"/>
    <property type="match status" value="1"/>
</dbReference>
<comment type="similarity">
    <text evidence="3">Belongs to the KdsC family.</text>
</comment>
<dbReference type="PANTHER" id="PTHR21485">
    <property type="entry name" value="HAD SUPERFAMILY MEMBERS CMAS AND KDSC"/>
    <property type="match status" value="1"/>
</dbReference>
<dbReference type="InterPro" id="IPR010023">
    <property type="entry name" value="KdsC_fam"/>
</dbReference>
<dbReference type="OrthoDB" id="9805604at2"/>
<evidence type="ECO:0000313" key="13">
    <source>
        <dbReference type="EMBL" id="KMO86997.1"/>
    </source>
</evidence>
<dbReference type="InterPro" id="IPR023214">
    <property type="entry name" value="HAD_sf"/>
</dbReference>
<evidence type="ECO:0000256" key="7">
    <source>
        <dbReference type="ARBA" id="ARBA00022723"/>
    </source>
</evidence>
<evidence type="ECO:0000256" key="4">
    <source>
        <dbReference type="ARBA" id="ARBA00011881"/>
    </source>
</evidence>
<comment type="catalytic activity">
    <reaction evidence="1">
        <text>3-deoxy-alpha-D-manno-2-octulosonate-8-phosphate + H2O = 3-deoxy-alpha-D-manno-oct-2-ulosonate + phosphate</text>
        <dbReference type="Rhea" id="RHEA:11500"/>
        <dbReference type="ChEBI" id="CHEBI:15377"/>
        <dbReference type="ChEBI" id="CHEBI:43474"/>
        <dbReference type="ChEBI" id="CHEBI:85985"/>
        <dbReference type="ChEBI" id="CHEBI:85986"/>
        <dbReference type="EC" id="3.1.3.45"/>
    </reaction>
</comment>
<dbReference type="SFLD" id="SFLDG01136">
    <property type="entry name" value="C1.6:_Phosphoserine_Phosphatas"/>
    <property type="match status" value="1"/>
</dbReference>
<evidence type="ECO:0000256" key="10">
    <source>
        <dbReference type="ARBA" id="ARBA00022985"/>
    </source>
</evidence>
<dbReference type="GO" id="GO:0019143">
    <property type="term" value="F:3-deoxy-manno-octulosonate-8-phosphatase activity"/>
    <property type="evidence" value="ECO:0007669"/>
    <property type="project" value="UniProtKB-EC"/>
</dbReference>
<dbReference type="InParanoid" id="A0A0J6WYS5"/>
<dbReference type="SUPFAM" id="SSF56784">
    <property type="entry name" value="HAD-like"/>
    <property type="match status" value="1"/>
</dbReference>
<dbReference type="Pfam" id="PF08282">
    <property type="entry name" value="Hydrolase_3"/>
    <property type="match status" value="1"/>
</dbReference>
<evidence type="ECO:0000256" key="5">
    <source>
        <dbReference type="ARBA" id="ARBA00013066"/>
    </source>
</evidence>
<dbReference type="InterPro" id="IPR050793">
    <property type="entry name" value="CMP-NeuNAc_synthase"/>
</dbReference>
<dbReference type="GO" id="GO:0046872">
    <property type="term" value="F:metal ion binding"/>
    <property type="evidence" value="ECO:0007669"/>
    <property type="project" value="UniProtKB-KW"/>
</dbReference>
<dbReference type="GO" id="GO:0008781">
    <property type="term" value="F:N-acylneuraminate cytidylyltransferase activity"/>
    <property type="evidence" value="ECO:0007669"/>
    <property type="project" value="TreeGrafter"/>
</dbReference>
<evidence type="ECO:0000256" key="2">
    <source>
        <dbReference type="ARBA" id="ARBA00001946"/>
    </source>
</evidence>
<feature type="binding site" evidence="12">
    <location>
        <position position="13"/>
    </location>
    <ligand>
        <name>Mg(2+)</name>
        <dbReference type="ChEBI" id="CHEBI:18420"/>
    </ligand>
</feature>
<gene>
    <name evidence="13" type="ORF">AB840_04950</name>
</gene>
<evidence type="ECO:0000256" key="3">
    <source>
        <dbReference type="ARBA" id="ARBA00005893"/>
    </source>
</evidence>
<dbReference type="GO" id="GO:0009103">
    <property type="term" value="P:lipopolysaccharide biosynthetic process"/>
    <property type="evidence" value="ECO:0007669"/>
    <property type="project" value="UniProtKB-KW"/>
</dbReference>
<reference evidence="13 14" key="1">
    <citation type="submission" date="2015-06" db="EMBL/GenBank/DDBJ databases">
        <title>Draft genome sequence of beer spoilage bacterium Megasphaera cerevisiae type strain 20462.</title>
        <authorList>
            <person name="Kutumbaka K."/>
            <person name="Pasmowitz J."/>
            <person name="Mategko J."/>
            <person name="Reyes D."/>
            <person name="Friedrich A."/>
            <person name="Han S."/>
            <person name="Martens-Habbena W."/>
            <person name="Neal-McKinney J."/>
            <person name="Janagama H.K."/>
            <person name="Nadala C."/>
            <person name="Samadpour M."/>
        </authorList>
    </citation>
    <scope>NUCLEOTIDE SEQUENCE [LARGE SCALE GENOMIC DNA]</scope>
    <source>
        <strain evidence="13 14">DSM 20462</strain>
    </source>
</reference>
<organism evidence="13 14">
    <name type="scientific">Megasphaera cerevisiae DSM 20462</name>
    <dbReference type="NCBI Taxonomy" id="1122219"/>
    <lineage>
        <taxon>Bacteria</taxon>
        <taxon>Bacillati</taxon>
        <taxon>Bacillota</taxon>
        <taxon>Negativicutes</taxon>
        <taxon>Veillonellales</taxon>
        <taxon>Veillonellaceae</taxon>
        <taxon>Megasphaera</taxon>
    </lineage>
</organism>
<dbReference type="PATRIC" id="fig|1122219.3.peg.332"/>
<keyword evidence="9 12" id="KW-0460">Magnesium</keyword>
<evidence type="ECO:0000256" key="11">
    <source>
        <dbReference type="ARBA" id="ARBA00031051"/>
    </source>
</evidence>
<dbReference type="RefSeq" id="WP_048513734.1">
    <property type="nucleotide sequence ID" value="NZ_FUXD01000016.1"/>
</dbReference>
<keyword evidence="14" id="KW-1185">Reference proteome</keyword>
<dbReference type="CDD" id="cd01630">
    <property type="entry name" value="HAD_KDO-like"/>
    <property type="match status" value="1"/>
</dbReference>
<evidence type="ECO:0000313" key="14">
    <source>
        <dbReference type="Proteomes" id="UP000036503"/>
    </source>
</evidence>
<sequence>MERQASIKLLAFDVDGVLTDGILYYGSSGDMLKGFSARDGMGISLARAGGLKTAVITGRQSQMVEQRSHDLCIDIIIQNAACKLAAMEQICRKLGIGIEEAAYMGDDLNDAALIARAGLGGTPSDGCAEARQAAAFISSYAGGHGALREFAEYILKRQNTWDAVVSRYFSGQTVMNQ</sequence>